<dbReference type="Pfam" id="PF10371">
    <property type="entry name" value="EKR"/>
    <property type="match status" value="1"/>
</dbReference>
<keyword evidence="8 12" id="KW-0411">Iron-sulfur</keyword>
<keyword evidence="5 9" id="KW-0249">Electron transport</keyword>
<dbReference type="GO" id="GO:0005506">
    <property type="term" value="F:iron ion binding"/>
    <property type="evidence" value="ECO:0007669"/>
    <property type="project" value="InterPro"/>
</dbReference>
<organism evidence="14 15">
    <name type="scientific">Citrifermentans bremense</name>
    <dbReference type="NCBI Taxonomy" id="60035"/>
    <lineage>
        <taxon>Bacteria</taxon>
        <taxon>Pseudomonadati</taxon>
        <taxon>Thermodesulfobacteriota</taxon>
        <taxon>Desulfuromonadia</taxon>
        <taxon>Geobacterales</taxon>
        <taxon>Geobacteraceae</taxon>
        <taxon>Citrifermentans</taxon>
    </lineage>
</organism>
<feature type="binding site" evidence="12">
    <location>
        <position position="755"/>
    </location>
    <ligand>
        <name>[4Fe-4S] cluster</name>
        <dbReference type="ChEBI" id="CHEBI:49883"/>
        <label>2</label>
    </ligand>
</feature>
<dbReference type="Pfam" id="PF01855">
    <property type="entry name" value="POR_N"/>
    <property type="match status" value="1"/>
</dbReference>
<dbReference type="SUPFAM" id="SSF53323">
    <property type="entry name" value="Pyruvate-ferredoxin oxidoreductase, PFOR, domain III"/>
    <property type="match status" value="1"/>
</dbReference>
<feature type="binding site" evidence="12">
    <location>
        <position position="706"/>
    </location>
    <ligand>
        <name>[4Fe-4S] cluster</name>
        <dbReference type="ChEBI" id="CHEBI:49883"/>
        <label>2</label>
    </ligand>
</feature>
<feature type="binding site" evidence="10">
    <location>
        <position position="831"/>
    </location>
    <ligand>
        <name>thiamine diphosphate</name>
        <dbReference type="ChEBI" id="CHEBI:58937"/>
    </ligand>
</feature>
<dbReference type="SUPFAM" id="SSF52922">
    <property type="entry name" value="TK C-terminal domain-like"/>
    <property type="match status" value="1"/>
</dbReference>
<dbReference type="InterPro" id="IPR019456">
    <property type="entry name" value="Pyrv-flavodox_OxRtase_EKR"/>
</dbReference>
<dbReference type="PANTHER" id="PTHR32154">
    <property type="entry name" value="PYRUVATE-FLAVODOXIN OXIDOREDUCTASE-RELATED"/>
    <property type="match status" value="1"/>
</dbReference>
<dbReference type="PANTHER" id="PTHR32154:SF0">
    <property type="entry name" value="PYRUVATE-FLAVODOXIN OXIDOREDUCTASE-RELATED"/>
    <property type="match status" value="1"/>
</dbReference>
<dbReference type="InterPro" id="IPR019752">
    <property type="entry name" value="Pyrv/ketoisovalerate_OxRed_cat"/>
</dbReference>
<accession>A0A6S6LU24</accession>
<dbReference type="PIRSF" id="PIRSF000159">
    <property type="entry name" value="NifJ"/>
    <property type="match status" value="1"/>
</dbReference>
<dbReference type="FunFam" id="3.40.50.970:FF:000041">
    <property type="entry name" value="Pyruvate:ferredoxin (Flavodoxin) oxidoreductase"/>
    <property type="match status" value="1"/>
</dbReference>
<feature type="binding site" evidence="10">
    <location>
        <position position="854"/>
    </location>
    <ligand>
        <name>thiamine diphosphate</name>
        <dbReference type="ChEBI" id="CHEBI:58937"/>
    </ligand>
</feature>
<evidence type="ECO:0000256" key="9">
    <source>
        <dbReference type="PIRNR" id="PIRNR000159"/>
    </source>
</evidence>
<dbReference type="FunFam" id="3.30.70.20:FF:000022">
    <property type="entry name" value="Pyruvate:ferredoxin (Flavodoxin) oxidoreductase"/>
    <property type="match status" value="1"/>
</dbReference>
<dbReference type="GO" id="GO:0019164">
    <property type="term" value="F:pyruvate synthase activity"/>
    <property type="evidence" value="ECO:0007669"/>
    <property type="project" value="UniProtKB-EC"/>
</dbReference>
<evidence type="ECO:0000256" key="5">
    <source>
        <dbReference type="ARBA" id="ARBA00022982"/>
    </source>
</evidence>
<evidence type="ECO:0000313" key="14">
    <source>
        <dbReference type="EMBL" id="BCG45447.1"/>
    </source>
</evidence>
<dbReference type="Pfam" id="PF17147">
    <property type="entry name" value="PFOR_II"/>
    <property type="match status" value="1"/>
</dbReference>
<feature type="binding site" evidence="12">
    <location>
        <position position="758"/>
    </location>
    <ligand>
        <name>[4Fe-4S] cluster</name>
        <dbReference type="ChEBI" id="CHEBI:49883"/>
        <label>2</label>
    </ligand>
</feature>
<dbReference type="SUPFAM" id="SSF54862">
    <property type="entry name" value="4Fe-4S ferredoxins"/>
    <property type="match status" value="1"/>
</dbReference>
<dbReference type="InterPro" id="IPR011766">
    <property type="entry name" value="TPP_enzyme_TPP-bd"/>
</dbReference>
<feature type="binding site" evidence="12">
    <location>
        <position position="752"/>
    </location>
    <ligand>
        <name>[4Fe-4S] cluster</name>
        <dbReference type="ChEBI" id="CHEBI:49883"/>
        <label>2</label>
    </ligand>
</feature>
<dbReference type="PROSITE" id="PS00198">
    <property type="entry name" value="4FE4S_FER_1"/>
    <property type="match status" value="2"/>
</dbReference>
<dbReference type="InterPro" id="IPR037112">
    <property type="entry name" value="Pyrv-flavodox_OxR_EKR_sf"/>
</dbReference>
<dbReference type="InterPro" id="IPR017896">
    <property type="entry name" value="4Fe4S_Fe-S-bd"/>
</dbReference>
<keyword evidence="6 9" id="KW-0560">Oxidoreductase</keyword>
<keyword evidence="3 12" id="KW-0004">4Fe-4S</keyword>
<evidence type="ECO:0000256" key="12">
    <source>
        <dbReference type="PIRSR" id="PIRSR000159-50"/>
    </source>
</evidence>
<dbReference type="InterPro" id="IPR002869">
    <property type="entry name" value="Pyrv_flavodox_OxRed_cen"/>
</dbReference>
<evidence type="ECO:0000256" key="10">
    <source>
        <dbReference type="PIRSR" id="PIRSR000159-1"/>
    </source>
</evidence>
<dbReference type="Gene3D" id="3.30.70.20">
    <property type="match status" value="1"/>
</dbReference>
<proteinExistence type="inferred from homology"/>
<dbReference type="InterPro" id="IPR033412">
    <property type="entry name" value="PFOR_II"/>
</dbReference>
<dbReference type="KEGG" id="gbn:GEOBRER4_01970"/>
<dbReference type="GO" id="GO:0030976">
    <property type="term" value="F:thiamine pyrophosphate binding"/>
    <property type="evidence" value="ECO:0007669"/>
    <property type="project" value="InterPro"/>
</dbReference>
<comment type="catalytic activity">
    <reaction evidence="9">
        <text>2 oxidized [2Fe-2S]-[ferredoxin] + pyruvate + CoA = 2 reduced [2Fe-2S]-[ferredoxin] + acetyl-CoA + CO2 + H(+)</text>
        <dbReference type="Rhea" id="RHEA:12765"/>
        <dbReference type="Rhea" id="RHEA-COMP:10000"/>
        <dbReference type="Rhea" id="RHEA-COMP:10001"/>
        <dbReference type="ChEBI" id="CHEBI:15361"/>
        <dbReference type="ChEBI" id="CHEBI:15378"/>
        <dbReference type="ChEBI" id="CHEBI:16526"/>
        <dbReference type="ChEBI" id="CHEBI:33737"/>
        <dbReference type="ChEBI" id="CHEBI:33738"/>
        <dbReference type="ChEBI" id="CHEBI:57287"/>
        <dbReference type="ChEBI" id="CHEBI:57288"/>
        <dbReference type="EC" id="1.2.7.1"/>
    </reaction>
</comment>
<dbReference type="InterPro" id="IPR002880">
    <property type="entry name" value="Pyrv_Fd/Flavodoxin_OxRdtase_N"/>
</dbReference>
<feature type="site" description="Important for catalytic activity" evidence="11">
    <location>
        <position position="1008"/>
    </location>
</feature>
<dbReference type="InterPro" id="IPR017900">
    <property type="entry name" value="4Fe4S_Fe_S_CS"/>
</dbReference>
<feature type="binding site" evidence="12">
    <location>
        <position position="854"/>
    </location>
    <ligand>
        <name>[4Fe-4S] cluster</name>
        <dbReference type="ChEBI" id="CHEBI:49883"/>
        <label>3</label>
    </ligand>
</feature>
<feature type="site" description="Important for catalytic activity" evidence="11">
    <location>
        <position position="114"/>
    </location>
</feature>
<dbReference type="Gene3D" id="3.40.920.10">
    <property type="entry name" value="Pyruvate-ferredoxin oxidoreductase, PFOR, domain III"/>
    <property type="match status" value="1"/>
</dbReference>
<evidence type="ECO:0000256" key="8">
    <source>
        <dbReference type="ARBA" id="ARBA00023014"/>
    </source>
</evidence>
<protein>
    <recommendedName>
        <fullName evidence="9">Pyruvate:ferredoxin oxidoreductase</fullName>
        <ecNumber evidence="9">1.2.7.1</ecNumber>
    </recommendedName>
    <alternativeName>
        <fullName evidence="9">Pyruvate synthase</fullName>
    </alternativeName>
</protein>
<dbReference type="Pfam" id="PF02775">
    <property type="entry name" value="TPP_enzyme_C"/>
    <property type="match status" value="1"/>
</dbReference>
<dbReference type="SMART" id="SM00890">
    <property type="entry name" value="EKR"/>
    <property type="match status" value="1"/>
</dbReference>
<feature type="site" description="Important for catalytic activity" evidence="11">
    <location>
        <position position="31"/>
    </location>
</feature>
<dbReference type="InterPro" id="IPR011895">
    <property type="entry name" value="Pyrv_flavodox_OxRed"/>
</dbReference>
<reference evidence="14 15" key="1">
    <citation type="submission" date="2020-06" db="EMBL/GenBank/DDBJ databases">
        <title>Interaction of electrochemicaly active bacteria, Geobacter bremensis R4 on different carbon anode.</title>
        <authorList>
            <person name="Meng L."/>
            <person name="Yoshida N."/>
        </authorList>
    </citation>
    <scope>NUCLEOTIDE SEQUENCE [LARGE SCALE GENOMIC DNA]</scope>
    <source>
        <strain evidence="14 15">R4</strain>
    </source>
</reference>
<feature type="binding site" evidence="10">
    <location>
        <begin position="1003"/>
        <end position="1008"/>
    </location>
    <ligand>
        <name>thiamine diphosphate</name>
        <dbReference type="ChEBI" id="CHEBI:58937"/>
    </ligand>
</feature>
<evidence type="ECO:0000256" key="4">
    <source>
        <dbReference type="ARBA" id="ARBA00022723"/>
    </source>
</evidence>
<dbReference type="InterPro" id="IPR029061">
    <property type="entry name" value="THDP-binding"/>
</dbReference>
<evidence type="ECO:0000256" key="7">
    <source>
        <dbReference type="ARBA" id="ARBA00023004"/>
    </source>
</evidence>
<dbReference type="InterPro" id="IPR009014">
    <property type="entry name" value="Transketo_C/PFOR_II"/>
</dbReference>
<dbReference type="EC" id="1.2.7.1" evidence="9"/>
<dbReference type="CDD" id="cd07034">
    <property type="entry name" value="TPP_PYR_PFOR_IOR-alpha_like"/>
    <property type="match status" value="1"/>
</dbReference>
<evidence type="ECO:0000259" key="13">
    <source>
        <dbReference type="PROSITE" id="PS51379"/>
    </source>
</evidence>
<dbReference type="Pfam" id="PF01558">
    <property type="entry name" value="POR"/>
    <property type="match status" value="1"/>
</dbReference>
<feature type="binding site" evidence="10">
    <location>
        <position position="114"/>
    </location>
    <ligand>
        <name>pyruvate</name>
        <dbReference type="ChEBI" id="CHEBI:15361"/>
    </ligand>
</feature>
<feature type="binding site" evidence="12">
    <location>
        <position position="762"/>
    </location>
    <ligand>
        <name>[4Fe-4S] cluster</name>
        <dbReference type="ChEBI" id="CHEBI:49883"/>
        <label>1</label>
    </ligand>
</feature>
<dbReference type="FunFam" id="3.40.50.920:FF:000007">
    <property type="entry name" value="Pyruvate:ferredoxin (Flavodoxin) oxidoreductase"/>
    <property type="match status" value="1"/>
</dbReference>
<dbReference type="GO" id="GO:0051539">
    <property type="term" value="F:4 iron, 4 sulfur cluster binding"/>
    <property type="evidence" value="ECO:0007669"/>
    <property type="project" value="UniProtKB-KW"/>
</dbReference>
<evidence type="ECO:0000256" key="2">
    <source>
        <dbReference type="ARBA" id="ARBA00022448"/>
    </source>
</evidence>
<keyword evidence="15" id="KW-1185">Reference proteome</keyword>
<evidence type="ECO:0000256" key="11">
    <source>
        <dbReference type="PIRSR" id="PIRSR000159-2"/>
    </source>
</evidence>
<keyword evidence="14" id="KW-0670">Pyruvate</keyword>
<name>A0A6S6LU24_9BACT</name>
<evidence type="ECO:0000313" key="15">
    <source>
        <dbReference type="Proteomes" id="UP000515472"/>
    </source>
</evidence>
<dbReference type="Gene3D" id="4.10.780.10">
    <property type="entry name" value="Pyruvate-flavodoxin oxidoreductase, EKR domain"/>
    <property type="match status" value="1"/>
</dbReference>
<feature type="domain" description="4Fe-4S ferredoxin-type" evidence="13">
    <location>
        <begin position="743"/>
        <end position="772"/>
    </location>
</feature>
<dbReference type="InterPro" id="IPR050722">
    <property type="entry name" value="Pyruvate:ferred/Flavod_OxRd"/>
</dbReference>
<evidence type="ECO:0000256" key="3">
    <source>
        <dbReference type="ARBA" id="ARBA00022485"/>
    </source>
</evidence>
<feature type="site" description="Important for catalytic activity" evidence="11">
    <location>
        <position position="64"/>
    </location>
</feature>
<evidence type="ECO:0000256" key="6">
    <source>
        <dbReference type="ARBA" id="ARBA00023002"/>
    </source>
</evidence>
<dbReference type="GO" id="GO:0022900">
    <property type="term" value="P:electron transport chain"/>
    <property type="evidence" value="ECO:0007669"/>
    <property type="project" value="InterPro"/>
</dbReference>
<feature type="binding site" evidence="12">
    <location>
        <position position="699"/>
    </location>
    <ligand>
        <name>[4Fe-4S] cluster</name>
        <dbReference type="ChEBI" id="CHEBI:49883"/>
        <label>1</label>
    </ligand>
</feature>
<dbReference type="Proteomes" id="UP000515472">
    <property type="component" value="Chromosome"/>
</dbReference>
<dbReference type="GO" id="GO:0006979">
    <property type="term" value="P:response to oxidative stress"/>
    <property type="evidence" value="ECO:0007669"/>
    <property type="project" value="TreeGrafter"/>
</dbReference>
<dbReference type="EMBL" id="AP023213">
    <property type="protein sequence ID" value="BCG45447.1"/>
    <property type="molecule type" value="Genomic_DNA"/>
</dbReference>
<sequence length="1183" mass="127454">MSRRMVTIDGNTAAAHVAHATNEVIAIYPITPSSVMGEISDEKSARGEKNIWGTVPSVSELQSEGGASGAVHGALQAGALTTTFTASQGLLLMIPNMFKIAGELTSTVFHISARAISAAALNIFGDHSDVMAARATGWGMLCSNNVQEVMDFALISQAATLRARVPFMHFFDGFRTSHEVQKVEELSFDDMRAMIDDDLVQAHRLRALTPDRPVMRGTAQNPDVYFQGRETVNAYYPAALKIVQEEMDKFAKVTGRKYSVAEYVGAPDAERVIIVMGSAADTVQETIETLAAKGEKVGLVKVRLFRPFPVDAVAACLPASVKKIAVLDRTKEPGSLGEPLYLDVRTAIGEAMADGKTSFKNYPIIVGGRFGLGSKEFTPGMAKGVFDNLKADKPKNHFVIGIKEDVTNSSLDFDKSFVNPSAGTYAAMFYGLGSDGTVGANKNSIKIIGEKTDNNVQAYFVYDSKKAGSVTTSHLRFGKGAIRSPYLIDQADFIACHNFSFLEKYDMLTNAKQGGTFLLCSPFDKEQVWDSMPVEVQQQIIDKKLKFYVINAIALGEKLGLGARINVIMQTAFFKISNIMPLDTALDAIKDAIKKSYGKSGDKVVDMNNKAVDAALENIFEVTVPAKATSALRKPPVVGAHAPKFVQEVTAQLIAGYGDDVPVSMIPADGTFPTGTSQYEKRNIAVDIPVWEESLCIQCGICSFVCPHASIRMKVYDADKLSGAPATFKSADARGNEFKGMKCTVQVAPEDCTGCAACVANCPAKSKEDPNKKAINMQFQAPLRASEAANYDFFLAMPETDPKLVKLDTLKGSQLARPLFEYSGACAGCGETPYLKLMSQLFGDRAMIANATGCTSIYGGNLPTTPWAKNADGRGPAWSNSLFEDNAEFGFGMRLAVDKFNQAATELLDVVSLPAELVAEIKGADQQTQAGVEAQRARVAKLKDLLAASKDAAAKKLLSIADYLVKKSVWIVGGDGWAYDIGYGGLDHVIASGKNVNLLVLDTEVYSNTGGQASKSTPMGAVAQFAAGGKPQAKKDLAMIAMAYGNVYVAKVSLSNPAQVVKAFIEAEAYNGPSLILAYSHCIAHGIDMATAVETQKRAVASGHWPLVRYNPDLAEQGKNPLQLDSKAPSISLEEYAYGENRYRVLKKSNPEAAATLMARSSELTARRFDLYKRMAEMDFENK</sequence>
<dbReference type="NCBIfam" id="TIGR02176">
    <property type="entry name" value="pyruv_ox_red"/>
    <property type="match status" value="1"/>
</dbReference>
<dbReference type="SUPFAM" id="SSF52518">
    <property type="entry name" value="Thiamin diphosphate-binding fold (THDP-binding)"/>
    <property type="match status" value="2"/>
</dbReference>
<feature type="binding site" evidence="12">
    <location>
        <position position="702"/>
    </location>
    <ligand>
        <name>[4Fe-4S] cluster</name>
        <dbReference type="ChEBI" id="CHEBI:49883"/>
        <label>1</label>
    </ligand>
</feature>
<evidence type="ECO:0000256" key="1">
    <source>
        <dbReference type="ARBA" id="ARBA00009032"/>
    </source>
</evidence>
<dbReference type="Gene3D" id="3.40.50.970">
    <property type="match status" value="2"/>
</dbReference>
<feature type="binding site" evidence="12">
    <location>
        <position position="1082"/>
    </location>
    <ligand>
        <name>[4Fe-4S] cluster</name>
        <dbReference type="ChEBI" id="CHEBI:49883"/>
        <label>3</label>
    </ligand>
</feature>
<comment type="similarity">
    <text evidence="1 9">Belongs to the pyruvate:ferredoxin/flavodoxin oxidoreductase family.</text>
</comment>
<dbReference type="FunFam" id="3.40.920.10:FF:000001">
    <property type="entry name" value="Pyruvate:ferredoxin (Flavodoxin) oxidoreductase"/>
    <property type="match status" value="1"/>
</dbReference>
<dbReference type="RefSeq" id="WP_185243855.1">
    <property type="nucleotide sequence ID" value="NZ_AP023213.1"/>
</dbReference>
<feature type="binding site" evidence="12">
    <location>
        <position position="826"/>
    </location>
    <ligand>
        <name>[4Fe-4S] cluster</name>
        <dbReference type="ChEBI" id="CHEBI:49883"/>
        <label>3</label>
    </ligand>
</feature>
<dbReference type="CDD" id="cd03377">
    <property type="entry name" value="TPP_PFOR_PNO"/>
    <property type="match status" value="1"/>
</dbReference>
<feature type="binding site" evidence="10">
    <location>
        <begin position="974"/>
        <end position="977"/>
    </location>
    <ligand>
        <name>thiamine diphosphate</name>
        <dbReference type="ChEBI" id="CHEBI:58937"/>
    </ligand>
</feature>
<gene>
    <name evidence="14" type="ORF">GEOBRER4_n0200</name>
</gene>
<dbReference type="AlphaFoldDB" id="A0A6S6LU24"/>
<dbReference type="FunFam" id="3.40.50.970:FF:000012">
    <property type="entry name" value="Pyruvate:ferredoxin (Flavodoxin) oxidoreductase"/>
    <property type="match status" value="1"/>
</dbReference>
<dbReference type="Pfam" id="PF12838">
    <property type="entry name" value="Fer4_7"/>
    <property type="match status" value="1"/>
</dbReference>
<keyword evidence="2 9" id="KW-0813">Transport</keyword>
<dbReference type="Gene3D" id="3.40.50.920">
    <property type="match status" value="1"/>
</dbReference>
<feature type="binding site" evidence="12">
    <location>
        <position position="829"/>
    </location>
    <ligand>
        <name>[4Fe-4S] cluster</name>
        <dbReference type="ChEBI" id="CHEBI:49883"/>
        <label>3</label>
    </ligand>
</feature>
<feature type="binding site" evidence="10">
    <location>
        <position position="64"/>
    </location>
    <ligand>
        <name>thiamine diphosphate</name>
        <dbReference type="ChEBI" id="CHEBI:58937"/>
    </ligand>
</feature>
<feature type="domain" description="4Fe-4S ferredoxin-type" evidence="13">
    <location>
        <begin position="687"/>
        <end position="716"/>
    </location>
</feature>
<feature type="binding site" evidence="10">
    <location>
        <position position="31"/>
    </location>
    <ligand>
        <name>pyruvate</name>
        <dbReference type="ChEBI" id="CHEBI:15361"/>
    </ligand>
</feature>
<keyword evidence="7 12" id="KW-0408">Iron</keyword>
<feature type="binding site" evidence="12">
    <location>
        <position position="696"/>
    </location>
    <ligand>
        <name>[4Fe-4S] cluster</name>
        <dbReference type="ChEBI" id="CHEBI:49883"/>
        <label>1</label>
    </ligand>
</feature>
<dbReference type="PROSITE" id="PS51379">
    <property type="entry name" value="4FE4S_FER_2"/>
    <property type="match status" value="2"/>
</dbReference>
<comment type="cofactor">
    <cofactor evidence="12">
        <name>[4Fe-4S] cluster</name>
        <dbReference type="ChEBI" id="CHEBI:49883"/>
    </cofactor>
    <text evidence="12">Binds 3 [4Fe-4S] clusters per subunit.</text>
</comment>
<keyword evidence="4 12" id="KW-0479">Metal-binding</keyword>